<gene>
    <name evidence="1" type="ORF">QAD02_018933</name>
</gene>
<keyword evidence="2" id="KW-1185">Reference proteome</keyword>
<organism evidence="1 2">
    <name type="scientific">Eretmocerus hayati</name>
    <dbReference type="NCBI Taxonomy" id="131215"/>
    <lineage>
        <taxon>Eukaryota</taxon>
        <taxon>Metazoa</taxon>
        <taxon>Ecdysozoa</taxon>
        <taxon>Arthropoda</taxon>
        <taxon>Hexapoda</taxon>
        <taxon>Insecta</taxon>
        <taxon>Pterygota</taxon>
        <taxon>Neoptera</taxon>
        <taxon>Endopterygota</taxon>
        <taxon>Hymenoptera</taxon>
        <taxon>Apocrita</taxon>
        <taxon>Proctotrupomorpha</taxon>
        <taxon>Chalcidoidea</taxon>
        <taxon>Aphelinidae</taxon>
        <taxon>Aphelininae</taxon>
        <taxon>Eretmocerus</taxon>
    </lineage>
</organism>
<dbReference type="EMBL" id="CM056741">
    <property type="protein sequence ID" value="KAJ8683141.1"/>
    <property type="molecule type" value="Genomic_DNA"/>
</dbReference>
<sequence>MAIRIPILTAMLMAAASAAVVPVSYHHDQIPVHANIVDHNVQPGYSYSYGVSDLSTGDQKAHSETRNGDVVTGQYSLVDPDGTHRIVDYTADPVNGFNAVVRKEPLEIPVVPTVHHPEPVLGAYHHPVQHVFAHPHTEPIAATYFHEPDASFIHPAALPHGAYTLQHH</sequence>
<accession>A0ACC2PJZ4</accession>
<comment type="caution">
    <text evidence="1">The sequence shown here is derived from an EMBL/GenBank/DDBJ whole genome shotgun (WGS) entry which is preliminary data.</text>
</comment>
<reference evidence="1" key="1">
    <citation type="submission" date="2023-04" db="EMBL/GenBank/DDBJ databases">
        <title>A chromosome-level genome assembly of the parasitoid wasp Eretmocerus hayati.</title>
        <authorList>
            <person name="Zhong Y."/>
            <person name="Liu S."/>
            <person name="Liu Y."/>
        </authorList>
    </citation>
    <scope>NUCLEOTIDE SEQUENCE</scope>
    <source>
        <strain evidence="1">ZJU_SS_LIU_2023</strain>
    </source>
</reference>
<name>A0ACC2PJZ4_9HYME</name>
<dbReference type="Proteomes" id="UP001239111">
    <property type="component" value="Chromosome 1"/>
</dbReference>
<protein>
    <submittedName>
        <fullName evidence="1">Uncharacterized protein</fullName>
    </submittedName>
</protein>
<evidence type="ECO:0000313" key="2">
    <source>
        <dbReference type="Proteomes" id="UP001239111"/>
    </source>
</evidence>
<proteinExistence type="predicted"/>
<evidence type="ECO:0000313" key="1">
    <source>
        <dbReference type="EMBL" id="KAJ8683141.1"/>
    </source>
</evidence>